<feature type="domain" description="Tyr recombinase" evidence="4">
    <location>
        <begin position="206"/>
        <end position="390"/>
    </location>
</feature>
<evidence type="ECO:0000256" key="2">
    <source>
        <dbReference type="ARBA" id="ARBA00023125"/>
    </source>
</evidence>
<keyword evidence="3" id="KW-0233">DNA recombination</keyword>
<evidence type="ECO:0000256" key="1">
    <source>
        <dbReference type="ARBA" id="ARBA00008857"/>
    </source>
</evidence>
<dbReference type="InterPro" id="IPR013762">
    <property type="entry name" value="Integrase-like_cat_sf"/>
</dbReference>
<sequence length="393" mass="46398">MLSVKTARNSALNEILSYTYPRLHTGACWFISFYAFDPAKGEMRRKRIKINSVGTASQKRQYAAQVCHRLSAKLEAGWNPWIEADADRSYKLFSDTLIHYRNYITKLLNDGVHRASTHHDYICFARIMEEWNDNQRVSIRYVYQFDRAFCVRFLDYVYIERENSPRTRNNYLAFLRSFSAFLVQHLYIKEKPTDGLVSIGKALLKKERKVIAVDDMQRLHDWLQENNRYFLLVCYFLHYMLIRPKEIAKLRLCDISVSKQTVYIDDTISKNKRSACVTIPQKIIELMAELGYFDAPSTYYIFSKDFRPGPEWVNEKTYRDFWSRKIRPALHFPKEYKFYSLKDTGITAMLRAGYDTLSVKEQARHSSLLMTDVYTPQDIRDANPLLLNYQGVL</sequence>
<dbReference type="GO" id="GO:0015074">
    <property type="term" value="P:DNA integration"/>
    <property type="evidence" value="ECO:0007669"/>
    <property type="project" value="InterPro"/>
</dbReference>
<protein>
    <submittedName>
        <fullName evidence="5">Site-specific integrase</fullName>
    </submittedName>
</protein>
<accession>A0AAE4RXG0</accession>
<name>A0AAE4RXG0_9BACT</name>
<dbReference type="InterPro" id="IPR010998">
    <property type="entry name" value="Integrase_recombinase_N"/>
</dbReference>
<dbReference type="GO" id="GO:0003677">
    <property type="term" value="F:DNA binding"/>
    <property type="evidence" value="ECO:0007669"/>
    <property type="project" value="UniProtKB-KW"/>
</dbReference>
<dbReference type="Gene3D" id="1.10.443.10">
    <property type="entry name" value="Intergrase catalytic core"/>
    <property type="match status" value="1"/>
</dbReference>
<organism evidence="5 6">
    <name type="scientific">Alistipes finegoldii</name>
    <dbReference type="NCBI Taxonomy" id="214856"/>
    <lineage>
        <taxon>Bacteria</taxon>
        <taxon>Pseudomonadati</taxon>
        <taxon>Bacteroidota</taxon>
        <taxon>Bacteroidia</taxon>
        <taxon>Bacteroidales</taxon>
        <taxon>Rikenellaceae</taxon>
        <taxon>Alistipes</taxon>
    </lineage>
</organism>
<gene>
    <name evidence="5" type="ORF">RVH17_09550</name>
</gene>
<dbReference type="CDD" id="cd00397">
    <property type="entry name" value="DNA_BRE_C"/>
    <property type="match status" value="1"/>
</dbReference>
<evidence type="ECO:0000256" key="3">
    <source>
        <dbReference type="ARBA" id="ARBA00023172"/>
    </source>
</evidence>
<dbReference type="Gene3D" id="1.10.150.130">
    <property type="match status" value="1"/>
</dbReference>
<dbReference type="SUPFAM" id="SSF56349">
    <property type="entry name" value="DNA breaking-rejoining enzymes"/>
    <property type="match status" value="1"/>
</dbReference>
<dbReference type="PANTHER" id="PTHR30349">
    <property type="entry name" value="PHAGE INTEGRASE-RELATED"/>
    <property type="match status" value="1"/>
</dbReference>
<evidence type="ECO:0000259" key="4">
    <source>
        <dbReference type="PROSITE" id="PS51898"/>
    </source>
</evidence>
<reference evidence="5" key="1">
    <citation type="submission" date="2023-10" db="EMBL/GenBank/DDBJ databases">
        <title>Genome Sequence of the Bacteria from From Gut Wall in Crohn's Disease.</title>
        <authorList>
            <person name="Rodriguez-Palacios A."/>
        </authorList>
    </citation>
    <scope>NUCLEOTIDE SEQUENCE</scope>
    <source>
        <strain evidence="5">CavFT-hAR58</strain>
    </source>
</reference>
<dbReference type="EMBL" id="JAWDES010000005">
    <property type="protein sequence ID" value="MDU0260354.1"/>
    <property type="molecule type" value="Genomic_DNA"/>
</dbReference>
<dbReference type="Pfam" id="PF00589">
    <property type="entry name" value="Phage_integrase"/>
    <property type="match status" value="1"/>
</dbReference>
<dbReference type="InterPro" id="IPR011010">
    <property type="entry name" value="DNA_brk_join_enz"/>
</dbReference>
<evidence type="ECO:0000313" key="6">
    <source>
        <dbReference type="Proteomes" id="UP001181347"/>
    </source>
</evidence>
<dbReference type="InterPro" id="IPR002104">
    <property type="entry name" value="Integrase_catalytic"/>
</dbReference>
<proteinExistence type="inferred from homology"/>
<comment type="similarity">
    <text evidence="1">Belongs to the 'phage' integrase family.</text>
</comment>
<comment type="caution">
    <text evidence="5">The sequence shown here is derived from an EMBL/GenBank/DDBJ whole genome shotgun (WGS) entry which is preliminary data.</text>
</comment>
<dbReference type="PROSITE" id="PS51898">
    <property type="entry name" value="TYR_RECOMBINASE"/>
    <property type="match status" value="1"/>
</dbReference>
<dbReference type="InterPro" id="IPR050090">
    <property type="entry name" value="Tyrosine_recombinase_XerCD"/>
</dbReference>
<evidence type="ECO:0000313" key="5">
    <source>
        <dbReference type="EMBL" id="MDU0260354.1"/>
    </source>
</evidence>
<dbReference type="AlphaFoldDB" id="A0AAE4RXG0"/>
<dbReference type="GO" id="GO:0006310">
    <property type="term" value="P:DNA recombination"/>
    <property type="evidence" value="ECO:0007669"/>
    <property type="project" value="UniProtKB-KW"/>
</dbReference>
<dbReference type="Proteomes" id="UP001181347">
    <property type="component" value="Unassembled WGS sequence"/>
</dbReference>
<keyword evidence="2" id="KW-0238">DNA-binding</keyword>
<dbReference type="RefSeq" id="WP_018696659.1">
    <property type="nucleotide sequence ID" value="NZ_AP025581.1"/>
</dbReference>
<dbReference type="PANTHER" id="PTHR30349:SF41">
    <property type="entry name" value="INTEGRASE_RECOMBINASE PROTEIN MJ0367-RELATED"/>
    <property type="match status" value="1"/>
</dbReference>